<dbReference type="Proteomes" id="UP001210169">
    <property type="component" value="Chromosome"/>
</dbReference>
<reference evidence="2 3" key="1">
    <citation type="submission" date="2022-12" db="EMBL/GenBank/DDBJ databases">
        <authorList>
            <person name="Ruckert C."/>
            <person name="Busche T."/>
            <person name="Kalinowski J."/>
            <person name="Wittmann C."/>
        </authorList>
    </citation>
    <scope>NUCLEOTIDE SEQUENCE [LARGE SCALE GENOMIC DNA]</scope>
    <source>
        <strain evidence="2 3">DSM 40276</strain>
    </source>
</reference>
<evidence type="ECO:0000313" key="2">
    <source>
        <dbReference type="EMBL" id="WAU03787.1"/>
    </source>
</evidence>
<protein>
    <recommendedName>
        <fullName evidence="4">Lipoprotein</fullName>
    </recommendedName>
</protein>
<name>A0ABY7J0S9_STRNI</name>
<feature type="chain" id="PRO_5046840944" description="Lipoprotein" evidence="1">
    <location>
        <begin position="19"/>
        <end position="165"/>
    </location>
</feature>
<evidence type="ECO:0008006" key="4">
    <source>
        <dbReference type="Google" id="ProtNLM"/>
    </source>
</evidence>
<keyword evidence="1" id="KW-0732">Signal</keyword>
<dbReference type="GeneID" id="301331163"/>
<dbReference type="EMBL" id="CP114203">
    <property type="protein sequence ID" value="WAU03787.1"/>
    <property type="molecule type" value="Genomic_DNA"/>
</dbReference>
<evidence type="ECO:0000313" key="3">
    <source>
        <dbReference type="Proteomes" id="UP001210169"/>
    </source>
</evidence>
<sequence length="165" mass="17898">MKTLRTCVVVTLFLSAVAGCRITPTGAIDAGEPITGLTKGVRLYFASDTGLRGVSRPDVKLRSLDFVVRLLLAGPNESEQKSGLTTLVAFNGPYHASGSGNRVTFDVPETYRSAEKRLRNGQLVCSLARAQAVLHPKLRPDDVQVTLRSQGESLGPYQCSYFLRN</sequence>
<evidence type="ECO:0000256" key="1">
    <source>
        <dbReference type="SAM" id="SignalP"/>
    </source>
</evidence>
<gene>
    <name evidence="2" type="ORF">STRNI_001975</name>
</gene>
<dbReference type="PROSITE" id="PS51257">
    <property type="entry name" value="PROKAR_LIPOPROTEIN"/>
    <property type="match status" value="1"/>
</dbReference>
<dbReference type="RefSeq" id="WP_277410994.1">
    <property type="nucleotide sequence ID" value="NZ_CP114203.1"/>
</dbReference>
<organism evidence="2 3">
    <name type="scientific">Streptomyces nigrescens</name>
    <dbReference type="NCBI Taxonomy" id="1920"/>
    <lineage>
        <taxon>Bacteria</taxon>
        <taxon>Bacillati</taxon>
        <taxon>Actinomycetota</taxon>
        <taxon>Actinomycetes</taxon>
        <taxon>Kitasatosporales</taxon>
        <taxon>Streptomycetaceae</taxon>
        <taxon>Streptomyces</taxon>
    </lineage>
</organism>
<proteinExistence type="predicted"/>
<accession>A0ABY7J0S9</accession>
<feature type="signal peptide" evidence="1">
    <location>
        <begin position="1"/>
        <end position="18"/>
    </location>
</feature>
<keyword evidence="3" id="KW-1185">Reference proteome</keyword>